<evidence type="ECO:0000256" key="5">
    <source>
        <dbReference type="ARBA" id="ARBA00023163"/>
    </source>
</evidence>
<dbReference type="PANTHER" id="PTHR48111">
    <property type="entry name" value="REGULATOR OF RPOS"/>
    <property type="match status" value="1"/>
</dbReference>
<keyword evidence="5" id="KW-0804">Transcription</keyword>
<feature type="domain" description="Response regulatory" evidence="8">
    <location>
        <begin position="6"/>
        <end position="122"/>
    </location>
</feature>
<dbReference type="InterPro" id="IPR001867">
    <property type="entry name" value="OmpR/PhoB-type_DNA-bd"/>
</dbReference>
<dbReference type="Gene3D" id="3.40.50.2300">
    <property type="match status" value="1"/>
</dbReference>
<proteinExistence type="predicted"/>
<keyword evidence="3" id="KW-0805">Transcription regulation</keyword>
<dbReference type="InterPro" id="IPR039420">
    <property type="entry name" value="WalR-like"/>
</dbReference>
<dbReference type="CDD" id="cd00383">
    <property type="entry name" value="trans_reg_C"/>
    <property type="match status" value="1"/>
</dbReference>
<keyword evidence="11" id="KW-1185">Reference proteome</keyword>
<gene>
    <name evidence="10" type="primary">ompR_2</name>
    <name evidence="10" type="ORF">SIID45300_01908</name>
</gene>
<dbReference type="PROSITE" id="PS50110">
    <property type="entry name" value="RESPONSE_REGULATORY"/>
    <property type="match status" value="1"/>
</dbReference>
<dbReference type="InterPro" id="IPR036388">
    <property type="entry name" value="WH-like_DNA-bd_sf"/>
</dbReference>
<feature type="modified residue" description="4-aspartylphosphate" evidence="6">
    <location>
        <position position="55"/>
    </location>
</feature>
<sequence length="241" mass="27707">MPQSDRILIVEDDHETRTLTREYLEENGLETREAENGLVMWEILKTWTPDLILMDLMLPGEDGLMLCKRLSVEEPTRDIAIIMLTARGDEMDRILGLEMGADDYLAKPFSPRELLARIRSVLRRSRATGRIPPPPDRDEIRFGGWTLKVKARHLLSPDGVIVDLTKGEMILLQVFLQHPNESLDRDRLTELCHAREATVFDRGMDVQVSRLRKRLREDPKNPTLIKTVWGKGYMLTAEIAP</sequence>
<evidence type="ECO:0000256" key="3">
    <source>
        <dbReference type="ARBA" id="ARBA00023015"/>
    </source>
</evidence>
<dbReference type="RefSeq" id="WP_420905269.1">
    <property type="nucleotide sequence ID" value="NZ_BAAFGK010000004.1"/>
</dbReference>
<evidence type="ECO:0000256" key="4">
    <source>
        <dbReference type="ARBA" id="ARBA00023125"/>
    </source>
</evidence>
<feature type="domain" description="OmpR/PhoB-type" evidence="9">
    <location>
        <begin position="137"/>
        <end position="237"/>
    </location>
</feature>
<keyword evidence="2" id="KW-0902">Two-component regulatory system</keyword>
<protein>
    <submittedName>
        <fullName evidence="10">Transcriptional regulatory protein OmpR</fullName>
    </submittedName>
</protein>
<dbReference type="Pfam" id="PF00072">
    <property type="entry name" value="Response_reg"/>
    <property type="match status" value="1"/>
</dbReference>
<dbReference type="PANTHER" id="PTHR48111:SF4">
    <property type="entry name" value="DNA-BINDING DUAL TRANSCRIPTIONAL REGULATOR OMPR"/>
    <property type="match status" value="1"/>
</dbReference>
<dbReference type="SUPFAM" id="SSF52172">
    <property type="entry name" value="CheY-like"/>
    <property type="match status" value="1"/>
</dbReference>
<dbReference type="InterPro" id="IPR001789">
    <property type="entry name" value="Sig_transdc_resp-reg_receiver"/>
</dbReference>
<feature type="DNA-binding region" description="OmpR/PhoB-type" evidence="7">
    <location>
        <begin position="137"/>
        <end position="237"/>
    </location>
</feature>
<evidence type="ECO:0000259" key="8">
    <source>
        <dbReference type="PROSITE" id="PS50110"/>
    </source>
</evidence>
<evidence type="ECO:0000256" key="7">
    <source>
        <dbReference type="PROSITE-ProRule" id="PRU01091"/>
    </source>
</evidence>
<name>A0ABQ0C9L2_9PROT</name>
<accession>A0ABQ0C9L2</accession>
<organism evidence="10 11">
    <name type="scientific">Candidatus Magnetaquiglobus chichijimensis</name>
    <dbReference type="NCBI Taxonomy" id="3141448"/>
    <lineage>
        <taxon>Bacteria</taxon>
        <taxon>Pseudomonadati</taxon>
        <taxon>Pseudomonadota</taxon>
        <taxon>Magnetococcia</taxon>
        <taxon>Magnetococcales</taxon>
        <taxon>Candidatus Magnetaquicoccaceae</taxon>
        <taxon>Candidatus Magnetaquiglobus</taxon>
    </lineage>
</organism>
<dbReference type="EMBL" id="BAAFGK010000004">
    <property type="protein sequence ID" value="GAB0057577.1"/>
    <property type="molecule type" value="Genomic_DNA"/>
</dbReference>
<dbReference type="Pfam" id="PF00486">
    <property type="entry name" value="Trans_reg_C"/>
    <property type="match status" value="1"/>
</dbReference>
<evidence type="ECO:0000313" key="10">
    <source>
        <dbReference type="EMBL" id="GAB0057577.1"/>
    </source>
</evidence>
<dbReference type="InterPro" id="IPR016032">
    <property type="entry name" value="Sig_transdc_resp-reg_C-effctor"/>
</dbReference>
<dbReference type="SMART" id="SM00862">
    <property type="entry name" value="Trans_reg_C"/>
    <property type="match status" value="1"/>
</dbReference>
<dbReference type="PROSITE" id="PS51755">
    <property type="entry name" value="OMPR_PHOB"/>
    <property type="match status" value="1"/>
</dbReference>
<dbReference type="Proteomes" id="UP001628193">
    <property type="component" value="Unassembled WGS sequence"/>
</dbReference>
<evidence type="ECO:0000256" key="6">
    <source>
        <dbReference type="PROSITE-ProRule" id="PRU00169"/>
    </source>
</evidence>
<reference evidence="10 11" key="1">
    <citation type="submission" date="2024-09" db="EMBL/GenBank/DDBJ databases">
        <title>Draft genome sequence of Candidatus Magnetaquicoccaceae bacterium FCR-1.</title>
        <authorList>
            <person name="Shimoshige H."/>
            <person name="Shimamura S."/>
            <person name="Taoka A."/>
            <person name="Kobayashi H."/>
            <person name="Maekawa T."/>
        </authorList>
    </citation>
    <scope>NUCLEOTIDE SEQUENCE [LARGE SCALE GENOMIC DNA]</scope>
    <source>
        <strain evidence="10 11">FCR-1</strain>
    </source>
</reference>
<dbReference type="Gene3D" id="1.10.10.10">
    <property type="entry name" value="Winged helix-like DNA-binding domain superfamily/Winged helix DNA-binding domain"/>
    <property type="match status" value="1"/>
</dbReference>
<dbReference type="SMART" id="SM00448">
    <property type="entry name" value="REC"/>
    <property type="match status" value="1"/>
</dbReference>
<evidence type="ECO:0000256" key="2">
    <source>
        <dbReference type="ARBA" id="ARBA00023012"/>
    </source>
</evidence>
<evidence type="ECO:0000259" key="9">
    <source>
        <dbReference type="PROSITE" id="PS51755"/>
    </source>
</evidence>
<dbReference type="Gene3D" id="6.10.250.690">
    <property type="match status" value="1"/>
</dbReference>
<dbReference type="InterPro" id="IPR011006">
    <property type="entry name" value="CheY-like_superfamily"/>
</dbReference>
<evidence type="ECO:0000256" key="1">
    <source>
        <dbReference type="ARBA" id="ARBA00022553"/>
    </source>
</evidence>
<comment type="caution">
    <text evidence="10">The sequence shown here is derived from an EMBL/GenBank/DDBJ whole genome shotgun (WGS) entry which is preliminary data.</text>
</comment>
<dbReference type="SUPFAM" id="SSF46894">
    <property type="entry name" value="C-terminal effector domain of the bipartite response regulators"/>
    <property type="match status" value="1"/>
</dbReference>
<keyword evidence="1 6" id="KW-0597">Phosphoprotein</keyword>
<keyword evidence="4 7" id="KW-0238">DNA-binding</keyword>
<evidence type="ECO:0000313" key="11">
    <source>
        <dbReference type="Proteomes" id="UP001628193"/>
    </source>
</evidence>